<dbReference type="InterPro" id="IPR004360">
    <property type="entry name" value="Glyas_Fos-R_dOase_dom"/>
</dbReference>
<evidence type="ECO:0000313" key="3">
    <source>
        <dbReference type="EMBL" id="SDX79056.1"/>
    </source>
</evidence>
<dbReference type="EMBL" id="FNOT01000003">
    <property type="protein sequence ID" value="SDX79056.1"/>
    <property type="molecule type" value="Genomic_DNA"/>
</dbReference>
<name>A0A1H3EJX1_9ACTN</name>
<dbReference type="InterPro" id="IPR037523">
    <property type="entry name" value="VOC_core"/>
</dbReference>
<dbReference type="PROSITE" id="PS51819">
    <property type="entry name" value="VOC"/>
    <property type="match status" value="1"/>
</dbReference>
<feature type="compositionally biased region" description="Basic residues" evidence="1">
    <location>
        <begin position="198"/>
        <end position="207"/>
    </location>
</feature>
<feature type="region of interest" description="Disordered" evidence="1">
    <location>
        <begin position="196"/>
        <end position="228"/>
    </location>
</feature>
<keyword evidence="3" id="KW-0560">Oxidoreductase</keyword>
<dbReference type="Gene3D" id="3.10.180.10">
    <property type="entry name" value="2,3-Dihydroxybiphenyl 1,2-Dioxygenase, domain 1"/>
    <property type="match status" value="1"/>
</dbReference>
<sequence length="228" mass="24369">MEQQVHVITLATADLDAARRFYVDGLGWGPLLDVPGEIVFFQIAPGTVLAFFETGKFAQDLGRGPDRPTVSGVTLAHNVADRAAVHMVVDAMTAAGGTVLTAPEEGAFGGVFHALVADPNGVVWRSRTTRAGRSTPTAPSASADPAHRVVRASGVEMRTVGCLRRGRDDRRPHLNAVAPASADPLTEWWVAVVSAAGRPRRPATRRRAAGDARRRPTRRCASRDRPRG</sequence>
<gene>
    <name evidence="3" type="ORF">SAMN05660209_01249</name>
</gene>
<keyword evidence="3" id="KW-0223">Dioxygenase</keyword>
<feature type="domain" description="VOC" evidence="2">
    <location>
        <begin position="4"/>
        <end position="129"/>
    </location>
</feature>
<reference evidence="4" key="1">
    <citation type="submission" date="2016-10" db="EMBL/GenBank/DDBJ databases">
        <authorList>
            <person name="Varghese N."/>
            <person name="Submissions S."/>
        </authorList>
    </citation>
    <scope>NUCLEOTIDE SEQUENCE [LARGE SCALE GENOMIC DNA]</scope>
    <source>
        <strain evidence="4">DSM 45422</strain>
    </source>
</reference>
<dbReference type="Pfam" id="PF00903">
    <property type="entry name" value="Glyoxalase"/>
    <property type="match status" value="1"/>
</dbReference>
<proteinExistence type="predicted"/>
<dbReference type="GO" id="GO:0051213">
    <property type="term" value="F:dioxygenase activity"/>
    <property type="evidence" value="ECO:0007669"/>
    <property type="project" value="UniProtKB-KW"/>
</dbReference>
<dbReference type="InterPro" id="IPR029068">
    <property type="entry name" value="Glyas_Bleomycin-R_OHBP_Dase"/>
</dbReference>
<dbReference type="Proteomes" id="UP000198921">
    <property type="component" value="Unassembled WGS sequence"/>
</dbReference>
<dbReference type="AlphaFoldDB" id="A0A1H3EJX1"/>
<dbReference type="PANTHER" id="PTHR36503:SF1">
    <property type="entry name" value="BLR2520 PROTEIN"/>
    <property type="match status" value="1"/>
</dbReference>
<evidence type="ECO:0000259" key="2">
    <source>
        <dbReference type="PROSITE" id="PS51819"/>
    </source>
</evidence>
<dbReference type="SUPFAM" id="SSF54593">
    <property type="entry name" value="Glyoxalase/Bleomycin resistance protein/Dihydroxybiphenyl dioxygenase"/>
    <property type="match status" value="1"/>
</dbReference>
<evidence type="ECO:0000256" key="1">
    <source>
        <dbReference type="SAM" id="MobiDB-lite"/>
    </source>
</evidence>
<keyword evidence="4" id="KW-1185">Reference proteome</keyword>
<dbReference type="PANTHER" id="PTHR36503">
    <property type="entry name" value="BLR2520 PROTEIN"/>
    <property type="match status" value="1"/>
</dbReference>
<organism evidence="3 4">
    <name type="scientific">Geodermatophilus africanus</name>
    <dbReference type="NCBI Taxonomy" id="1137993"/>
    <lineage>
        <taxon>Bacteria</taxon>
        <taxon>Bacillati</taxon>
        <taxon>Actinomycetota</taxon>
        <taxon>Actinomycetes</taxon>
        <taxon>Geodermatophilales</taxon>
        <taxon>Geodermatophilaceae</taxon>
        <taxon>Geodermatophilus</taxon>
    </lineage>
</organism>
<accession>A0A1H3EJX1</accession>
<evidence type="ECO:0000313" key="4">
    <source>
        <dbReference type="Proteomes" id="UP000198921"/>
    </source>
</evidence>
<dbReference type="RefSeq" id="WP_211517029.1">
    <property type="nucleotide sequence ID" value="NZ_FNOT01000003.1"/>
</dbReference>
<protein>
    <submittedName>
        <fullName evidence="3">Catechol 2,3-dioxygenase</fullName>
    </submittedName>
</protein>